<gene>
    <name evidence="3" type="ORF">SAOR_16035</name>
</gene>
<dbReference type="SUPFAM" id="SSF51735">
    <property type="entry name" value="NAD(P)-binding Rossmann-fold domains"/>
    <property type="match status" value="1"/>
</dbReference>
<dbReference type="PRINTS" id="PR00081">
    <property type="entry name" value="GDHRDH"/>
</dbReference>
<dbReference type="InterPro" id="IPR002347">
    <property type="entry name" value="SDR_fam"/>
</dbReference>
<reference evidence="3 4" key="1">
    <citation type="submission" date="2013-10" db="EMBL/GenBank/DDBJ databases">
        <title>Salinisphaera orenii MK-B5 Genome Sequencing.</title>
        <authorList>
            <person name="Lai Q."/>
            <person name="Li C."/>
            <person name="Shao Z."/>
        </authorList>
    </citation>
    <scope>NUCLEOTIDE SEQUENCE [LARGE SCALE GENOMIC DNA]</scope>
    <source>
        <strain evidence="3 4">MK-B5</strain>
    </source>
</reference>
<dbReference type="Pfam" id="PF13561">
    <property type="entry name" value="adh_short_C2"/>
    <property type="match status" value="1"/>
</dbReference>
<dbReference type="AlphaFoldDB" id="A0A423PF82"/>
<dbReference type="InterPro" id="IPR036291">
    <property type="entry name" value="NAD(P)-bd_dom_sf"/>
</dbReference>
<protein>
    <submittedName>
        <fullName evidence="3">3-oxoacyl-ACP reductase</fullName>
    </submittedName>
</protein>
<evidence type="ECO:0000313" key="4">
    <source>
        <dbReference type="Proteomes" id="UP000283993"/>
    </source>
</evidence>
<dbReference type="FunFam" id="3.40.50.720:FF:000084">
    <property type="entry name" value="Short-chain dehydrogenase reductase"/>
    <property type="match status" value="1"/>
</dbReference>
<dbReference type="CDD" id="cd05233">
    <property type="entry name" value="SDR_c"/>
    <property type="match status" value="1"/>
</dbReference>
<dbReference type="GO" id="GO:0016491">
    <property type="term" value="F:oxidoreductase activity"/>
    <property type="evidence" value="ECO:0007669"/>
    <property type="project" value="UniProtKB-KW"/>
</dbReference>
<comment type="similarity">
    <text evidence="1">Belongs to the short-chain dehydrogenases/reductases (SDR) family.</text>
</comment>
<name>A0A423PF82_9GAMM</name>
<comment type="caution">
    <text evidence="3">The sequence shown here is derived from an EMBL/GenBank/DDBJ whole genome shotgun (WGS) entry which is preliminary data.</text>
</comment>
<proteinExistence type="inferred from homology"/>
<dbReference type="PANTHER" id="PTHR43943">
    <property type="entry name" value="DEHYDROGENASE/REDUCTASE (SDR FAMILY) MEMBER 4"/>
    <property type="match status" value="1"/>
</dbReference>
<evidence type="ECO:0000313" key="3">
    <source>
        <dbReference type="EMBL" id="ROO24291.1"/>
    </source>
</evidence>
<dbReference type="EMBL" id="AYKH01000043">
    <property type="protein sequence ID" value="ROO24291.1"/>
    <property type="molecule type" value="Genomic_DNA"/>
</dbReference>
<dbReference type="PRINTS" id="PR00080">
    <property type="entry name" value="SDRFAMILY"/>
</dbReference>
<keyword evidence="2" id="KW-0560">Oxidoreductase</keyword>
<organism evidence="3 4">
    <name type="scientific">Salinisphaera orenii MK-B5</name>
    <dbReference type="NCBI Taxonomy" id="856730"/>
    <lineage>
        <taxon>Bacteria</taxon>
        <taxon>Pseudomonadati</taxon>
        <taxon>Pseudomonadota</taxon>
        <taxon>Gammaproteobacteria</taxon>
        <taxon>Salinisphaerales</taxon>
        <taxon>Salinisphaeraceae</taxon>
        <taxon>Salinisphaera</taxon>
    </lineage>
</organism>
<evidence type="ECO:0000256" key="2">
    <source>
        <dbReference type="ARBA" id="ARBA00023002"/>
    </source>
</evidence>
<sequence length="251" mass="25646">MQSHLAGRRAVITGGSRGIGFAIARALAAEGVHVSICGRGAERLEEARAALAGHGVTAHAATCDVADAEAVTAYVESAAAALGGIDILVNNASGFGAGDSEAGWATSIDVDLLGTVRATRAARPWLEDSEAASVIHIASIAGQAASARTAAYGAVKAALIQYTQSQAADMAAHGVRVNAVAPGSIDFPGGLWQQRKARDPDLYERTRASIAFGRFGRPDEIANTVVFLASPLASWITGQTVTVDGGQLLRS</sequence>
<keyword evidence="4" id="KW-1185">Reference proteome</keyword>
<evidence type="ECO:0000256" key="1">
    <source>
        <dbReference type="ARBA" id="ARBA00006484"/>
    </source>
</evidence>
<dbReference type="PANTHER" id="PTHR43943:SF17">
    <property type="entry name" value="3-PHENYLPROPIONATE-DIHYDRODIOL_CINNAMIC ACID-DIHYDRODIOL DEHYDROGENASE"/>
    <property type="match status" value="1"/>
</dbReference>
<dbReference type="RefSeq" id="WP_123632303.1">
    <property type="nucleotide sequence ID" value="NZ_AYKH01000043.1"/>
</dbReference>
<accession>A0A423PF82</accession>
<dbReference type="Proteomes" id="UP000283993">
    <property type="component" value="Unassembled WGS sequence"/>
</dbReference>
<dbReference type="Gene3D" id="3.40.50.720">
    <property type="entry name" value="NAD(P)-binding Rossmann-like Domain"/>
    <property type="match status" value="1"/>
</dbReference>